<dbReference type="Proteomes" id="UP000559010">
    <property type="component" value="Unassembled WGS sequence"/>
</dbReference>
<evidence type="ECO:0000259" key="1">
    <source>
        <dbReference type="PROSITE" id="PS50994"/>
    </source>
</evidence>
<dbReference type="Pfam" id="PF09299">
    <property type="entry name" value="Mu-transpos_C"/>
    <property type="match status" value="1"/>
</dbReference>
<dbReference type="SUPFAM" id="SSF53098">
    <property type="entry name" value="Ribonuclease H-like"/>
    <property type="match status" value="1"/>
</dbReference>
<protein>
    <submittedName>
        <fullName evidence="2">DDE-type integrase/transposase/recombinase</fullName>
    </submittedName>
</protein>
<comment type="caution">
    <text evidence="2">The sequence shown here is derived from an EMBL/GenBank/DDBJ whole genome shotgun (WGS) entry which is preliminary data.</text>
</comment>
<dbReference type="GO" id="GO:0003676">
    <property type="term" value="F:nucleic acid binding"/>
    <property type="evidence" value="ECO:0007669"/>
    <property type="project" value="InterPro"/>
</dbReference>
<dbReference type="InterPro" id="IPR015378">
    <property type="entry name" value="Transposase-like_Mu_C"/>
</dbReference>
<dbReference type="InterPro" id="IPR001584">
    <property type="entry name" value="Integrase_cat-core"/>
</dbReference>
<sequence>MERLNIYKGAKVSFRNKPAIILRIINLEEVTIEEVDSSVIRTVHLSELASISKENNISESSTPIDLLSEKRSIMAKKRFNIIEPILSDRQNFSLIKEIAEKHNVHFTTIYRWIKIYDNSKTISSLAGKVRSGGRGKSRLAIHVDEIIKDAVEELYLRSSKKSINRVIRKVISECKRLEYDPPHPNTIRNRIKSVPAEVKIRKRHGASAHRDKFQPIKGSFPGADFPLSIVQIDHTKLDVILVDEHYRKPYLRPWITVAIDVYSRMVLGFYLSFDPPGEIGTGMCIAKSILPKEKWLQKYNLKTTWPCWGIMKTIHLDNAKEFKGKMLKNACENYGINVSYRPVKRPNWGGHVERLLGTLSKEIHDLPGTTFSDPKLRENYNSEKNAALTISELEKWLLMYITEIYHKRIHSSIRCSPIEKFEEGILGTENKIGVGHYPRIKNERRLILDFMPFFERTIQEYGVVIDHIHYYDEVLRRYIHSEKNGLKRKFIFKRDPRDISTIYFYDPEFEEYFDIPYRDTSNPPISVWEYNSIIKSLDQQRIDIDEAKIFEAYSLMEEIELEAIKQTKRLKRTSRYADKRDIINAEIEKENEPEEKISLSNFAKKRDIKPFDDIDYGSFKL</sequence>
<organism evidence="2 3">
    <name type="scientific">Marinigracilibium pacificum</name>
    <dbReference type="NCBI Taxonomy" id="2729599"/>
    <lineage>
        <taxon>Bacteria</taxon>
        <taxon>Pseudomonadati</taxon>
        <taxon>Bacteroidota</taxon>
        <taxon>Cytophagia</taxon>
        <taxon>Cytophagales</taxon>
        <taxon>Flammeovirgaceae</taxon>
        <taxon>Marinigracilibium</taxon>
    </lineage>
</organism>
<evidence type="ECO:0000313" key="3">
    <source>
        <dbReference type="Proteomes" id="UP000559010"/>
    </source>
</evidence>
<gene>
    <name evidence="2" type="ORF">HH304_18035</name>
</gene>
<evidence type="ECO:0000313" key="2">
    <source>
        <dbReference type="EMBL" id="NMM50314.1"/>
    </source>
</evidence>
<dbReference type="InterPro" id="IPR012337">
    <property type="entry name" value="RNaseH-like_sf"/>
</dbReference>
<feature type="domain" description="Integrase catalytic" evidence="1">
    <location>
        <begin position="222"/>
        <end position="425"/>
    </location>
</feature>
<dbReference type="InterPro" id="IPR036397">
    <property type="entry name" value="RNaseH_sf"/>
</dbReference>
<dbReference type="EMBL" id="JABBNU010000012">
    <property type="protein sequence ID" value="NMM50314.1"/>
    <property type="molecule type" value="Genomic_DNA"/>
</dbReference>
<reference evidence="2 3" key="1">
    <citation type="submission" date="2020-04" db="EMBL/GenBank/DDBJ databases">
        <title>Flammeovirgaceae bacterium KN852 isolated from deep sea.</title>
        <authorList>
            <person name="Zhang D.-C."/>
        </authorList>
    </citation>
    <scope>NUCLEOTIDE SEQUENCE [LARGE SCALE GENOMIC DNA]</scope>
    <source>
        <strain evidence="2 3">KN852</strain>
    </source>
</reference>
<keyword evidence="3" id="KW-1185">Reference proteome</keyword>
<name>A0A848J7A2_9BACT</name>
<accession>A0A848J7A2</accession>
<dbReference type="RefSeq" id="WP_169684678.1">
    <property type="nucleotide sequence ID" value="NZ_JABBNU010000012.1"/>
</dbReference>
<dbReference type="GO" id="GO:0015074">
    <property type="term" value="P:DNA integration"/>
    <property type="evidence" value="ECO:0007669"/>
    <property type="project" value="InterPro"/>
</dbReference>
<dbReference type="Gene3D" id="3.30.420.10">
    <property type="entry name" value="Ribonuclease H-like superfamily/Ribonuclease H"/>
    <property type="match status" value="1"/>
</dbReference>
<dbReference type="AlphaFoldDB" id="A0A848J7A2"/>
<proteinExistence type="predicted"/>
<dbReference type="PROSITE" id="PS50994">
    <property type="entry name" value="INTEGRASE"/>
    <property type="match status" value="1"/>
</dbReference>